<dbReference type="FunFam" id="3.30.70.360:FF:000001">
    <property type="entry name" value="N-acetyldiaminopimelate deacetylase"/>
    <property type="match status" value="1"/>
</dbReference>
<organism evidence="4">
    <name type="scientific">Fusobacterium animalis</name>
    <dbReference type="NCBI Taxonomy" id="76859"/>
    <lineage>
        <taxon>Bacteria</taxon>
        <taxon>Fusobacteriati</taxon>
        <taxon>Fusobacteriota</taxon>
        <taxon>Fusobacteriia</taxon>
        <taxon>Fusobacteriales</taxon>
        <taxon>Fusobacteriaceae</taxon>
        <taxon>Fusobacterium</taxon>
    </lineage>
</organism>
<proteinExistence type="predicted"/>
<dbReference type="PANTHER" id="PTHR11014">
    <property type="entry name" value="PEPTIDASE M20 FAMILY MEMBER"/>
    <property type="match status" value="1"/>
</dbReference>
<dbReference type="InterPro" id="IPR017439">
    <property type="entry name" value="Amidohydrolase"/>
</dbReference>
<feature type="binding site" evidence="2">
    <location>
        <position position="132"/>
    </location>
    <ligand>
        <name>Mn(2+)</name>
        <dbReference type="ChEBI" id="CHEBI:29035"/>
        <label>2</label>
    </ligand>
</feature>
<dbReference type="GO" id="GO:0050118">
    <property type="term" value="F:N-acetyldiaminopimelate deacetylase activity"/>
    <property type="evidence" value="ECO:0007669"/>
    <property type="project" value="UniProtKB-ARBA"/>
</dbReference>
<gene>
    <name evidence="4" type="ORF">RN98_05000</name>
</gene>
<reference evidence="4 5" key="1">
    <citation type="submission" date="2015-09" db="EMBL/GenBank/DDBJ databases">
        <authorList>
            <person name="Jackson K.R."/>
            <person name="Lunt B.L."/>
            <person name="Fisher J.N.B."/>
            <person name="Gardner A.V."/>
            <person name="Bailey M.E."/>
            <person name="Deus L.M."/>
            <person name="Earl A.S."/>
            <person name="Gibby P.D."/>
            <person name="Hartmann K.A."/>
            <person name="Liu J.E."/>
            <person name="Manci A.M."/>
            <person name="Nielsen D.A."/>
            <person name="Solomon M.B."/>
            <person name="Breakwell D.P."/>
            <person name="Burnett S.H."/>
            <person name="Grose J.H."/>
        </authorList>
    </citation>
    <scope>NUCLEOTIDE SEQUENCE [LARGE SCALE GENOMIC DNA]</scope>
    <source>
        <strain evidence="4 5">KCOM 1279</strain>
    </source>
</reference>
<dbReference type="Proteomes" id="UP000063147">
    <property type="component" value="Chromosome"/>
</dbReference>
<dbReference type="OrthoDB" id="9776731at2"/>
<dbReference type="InterPro" id="IPR036264">
    <property type="entry name" value="Bact_exopeptidase_dim_dom"/>
</dbReference>
<sequence length="385" mass="42969">MNREELKKEMIKWRRHFHKNPESAFEEVNTSNYIANLLREMDYKVTTGIGKTGLIADLKLGSSEKIVGLRADMDCIELDEKLETEYKSVNKNRMHACGHDGHMATLLGAAKILAEEKNFDGTVRLVFQPAEEPGKGAKEMLKDGLLTKYHIDEIYGLHNMPGLEEGKVYAKVGAIMASEDNFVIKIHGKGSHASAPNMSIDPLVIAANIILALQTIVARNVNPTATAVVSCTELHTDGIRNAIPSNVIIKGDTRSFSKDVQDLLEKRMEELVKNICLAYGASYEFEYTHEFSPTVNHKEQTEIAIRAAENVLGKENVVADCQPMMASEDFGYFLTKIPGCFVFLGGAKKDKEVIALHNSMYNYNEDILIKGAEFFAEIIRIRLKK</sequence>
<dbReference type="NCBIfam" id="TIGR01891">
    <property type="entry name" value="amidohydrolases"/>
    <property type="match status" value="1"/>
</dbReference>
<feature type="binding site" evidence="2">
    <location>
        <position position="97"/>
    </location>
    <ligand>
        <name>Mn(2+)</name>
        <dbReference type="ChEBI" id="CHEBI:29035"/>
        <label>2</label>
    </ligand>
</feature>
<dbReference type="Gene3D" id="3.40.630.10">
    <property type="entry name" value="Zn peptidases"/>
    <property type="match status" value="1"/>
</dbReference>
<evidence type="ECO:0000256" key="2">
    <source>
        <dbReference type="PIRSR" id="PIRSR005962-1"/>
    </source>
</evidence>
<dbReference type="EMBL" id="CP012713">
    <property type="protein sequence ID" value="ALF17555.1"/>
    <property type="molecule type" value="Genomic_DNA"/>
</dbReference>
<dbReference type="PIRSF" id="PIRSF005962">
    <property type="entry name" value="Pept_M20D_amidohydro"/>
    <property type="match status" value="1"/>
</dbReference>
<feature type="domain" description="Peptidase M20 dimerisation" evidence="3">
    <location>
        <begin position="182"/>
        <end position="277"/>
    </location>
</feature>
<dbReference type="SUPFAM" id="SSF53187">
    <property type="entry name" value="Zn-dependent exopeptidases"/>
    <property type="match status" value="1"/>
</dbReference>
<keyword evidence="2" id="KW-0479">Metal-binding</keyword>
<dbReference type="AlphaFoldDB" id="A0A0M4RWC1"/>
<feature type="binding site" evidence="2">
    <location>
        <position position="357"/>
    </location>
    <ligand>
        <name>Mn(2+)</name>
        <dbReference type="ChEBI" id="CHEBI:29035"/>
        <label>2</label>
    </ligand>
</feature>
<dbReference type="InterPro" id="IPR002933">
    <property type="entry name" value="Peptidase_M20"/>
</dbReference>
<protein>
    <submittedName>
        <fullName evidence="4">Amidohydrolase</fullName>
    </submittedName>
</protein>
<evidence type="ECO:0000313" key="4">
    <source>
        <dbReference type="EMBL" id="ALF17555.1"/>
    </source>
</evidence>
<evidence type="ECO:0000256" key="1">
    <source>
        <dbReference type="ARBA" id="ARBA00022801"/>
    </source>
</evidence>
<dbReference type="Gene3D" id="3.30.70.360">
    <property type="match status" value="1"/>
</dbReference>
<dbReference type="Pfam" id="PF07687">
    <property type="entry name" value="M20_dimer"/>
    <property type="match status" value="1"/>
</dbReference>
<dbReference type="PATRIC" id="fig|76859.3.peg.997"/>
<comment type="cofactor">
    <cofactor evidence="2">
        <name>Mn(2+)</name>
        <dbReference type="ChEBI" id="CHEBI:29035"/>
    </cofactor>
    <text evidence="2">The Mn(2+) ion enhances activity.</text>
</comment>
<feature type="binding site" evidence="2">
    <location>
        <position position="99"/>
    </location>
    <ligand>
        <name>Mn(2+)</name>
        <dbReference type="ChEBI" id="CHEBI:29035"/>
        <label>2</label>
    </ligand>
</feature>
<dbReference type="PANTHER" id="PTHR11014:SF63">
    <property type="entry name" value="METALLOPEPTIDASE, PUTATIVE (AFU_ORTHOLOGUE AFUA_6G09600)-RELATED"/>
    <property type="match status" value="1"/>
</dbReference>
<keyword evidence="2" id="KW-0464">Manganese</keyword>
<feature type="binding site" evidence="2">
    <location>
        <position position="158"/>
    </location>
    <ligand>
        <name>Mn(2+)</name>
        <dbReference type="ChEBI" id="CHEBI:29035"/>
        <label>2</label>
    </ligand>
</feature>
<accession>A0A0M4RWC1</accession>
<dbReference type="Pfam" id="PF01546">
    <property type="entry name" value="Peptidase_M20"/>
    <property type="match status" value="1"/>
</dbReference>
<dbReference type="GO" id="GO:0046872">
    <property type="term" value="F:metal ion binding"/>
    <property type="evidence" value="ECO:0007669"/>
    <property type="project" value="UniProtKB-KW"/>
</dbReference>
<dbReference type="RefSeq" id="WP_060676041.1">
    <property type="nucleotide sequence ID" value="NZ_CP012713.1"/>
</dbReference>
<evidence type="ECO:0000259" key="3">
    <source>
        <dbReference type="Pfam" id="PF07687"/>
    </source>
</evidence>
<dbReference type="CDD" id="cd05666">
    <property type="entry name" value="M20_Acy1-like"/>
    <property type="match status" value="1"/>
</dbReference>
<dbReference type="InterPro" id="IPR011650">
    <property type="entry name" value="Peptidase_M20_dimer"/>
</dbReference>
<name>A0A0M4RWC1_9FUSO</name>
<keyword evidence="1 4" id="KW-0378">Hydrolase</keyword>
<dbReference type="SUPFAM" id="SSF55031">
    <property type="entry name" value="Bacterial exopeptidase dimerisation domain"/>
    <property type="match status" value="1"/>
</dbReference>
<dbReference type="GO" id="GO:0019877">
    <property type="term" value="P:diaminopimelate biosynthetic process"/>
    <property type="evidence" value="ECO:0007669"/>
    <property type="project" value="UniProtKB-ARBA"/>
</dbReference>
<evidence type="ECO:0000313" key="5">
    <source>
        <dbReference type="Proteomes" id="UP000063147"/>
    </source>
</evidence>